<dbReference type="RefSeq" id="WP_262842298.1">
    <property type="nucleotide sequence ID" value="NZ_JANZYP010000010.1"/>
</dbReference>
<feature type="region of interest" description="Disordered" evidence="1">
    <location>
        <begin position="1"/>
        <end position="36"/>
    </location>
</feature>
<feature type="compositionally biased region" description="Basic and acidic residues" evidence="1">
    <location>
        <begin position="1"/>
        <end position="27"/>
    </location>
</feature>
<protein>
    <submittedName>
        <fullName evidence="2">Uncharacterized protein</fullName>
    </submittedName>
</protein>
<evidence type="ECO:0000313" key="2">
    <source>
        <dbReference type="EMBL" id="MFC4588667.1"/>
    </source>
</evidence>
<evidence type="ECO:0000313" key="3">
    <source>
        <dbReference type="Proteomes" id="UP001595891"/>
    </source>
</evidence>
<sequence>MNEPSKQERVAADQRAETRPDVGEGTRAEAGPENVIASQVLWDSSLATSRLDQEIAVPPAENDESAGKAETPVSKAEKSGSAEEKDVPVHEDHKDAEADHHERESRSPADRARDLRRPNVNH</sequence>
<accession>A0ABV9EJ70</accession>
<organism evidence="2 3">
    <name type="scientific">Sphaerisporangium corydalis</name>
    <dbReference type="NCBI Taxonomy" id="1441875"/>
    <lineage>
        <taxon>Bacteria</taxon>
        <taxon>Bacillati</taxon>
        <taxon>Actinomycetota</taxon>
        <taxon>Actinomycetes</taxon>
        <taxon>Streptosporangiales</taxon>
        <taxon>Streptosporangiaceae</taxon>
        <taxon>Sphaerisporangium</taxon>
    </lineage>
</organism>
<dbReference type="Proteomes" id="UP001595891">
    <property type="component" value="Unassembled WGS sequence"/>
</dbReference>
<dbReference type="EMBL" id="JBHSFN010000013">
    <property type="protein sequence ID" value="MFC4588667.1"/>
    <property type="molecule type" value="Genomic_DNA"/>
</dbReference>
<reference evidence="3" key="1">
    <citation type="journal article" date="2019" name="Int. J. Syst. Evol. Microbiol.">
        <title>The Global Catalogue of Microorganisms (GCM) 10K type strain sequencing project: providing services to taxonomists for standard genome sequencing and annotation.</title>
        <authorList>
            <consortium name="The Broad Institute Genomics Platform"/>
            <consortium name="The Broad Institute Genome Sequencing Center for Infectious Disease"/>
            <person name="Wu L."/>
            <person name="Ma J."/>
        </authorList>
    </citation>
    <scope>NUCLEOTIDE SEQUENCE [LARGE SCALE GENOMIC DNA]</scope>
    <source>
        <strain evidence="3">CCUG 49560</strain>
    </source>
</reference>
<comment type="caution">
    <text evidence="2">The sequence shown here is derived from an EMBL/GenBank/DDBJ whole genome shotgun (WGS) entry which is preliminary data.</text>
</comment>
<gene>
    <name evidence="2" type="ORF">ACFO8L_21445</name>
</gene>
<proteinExistence type="predicted"/>
<feature type="compositionally biased region" description="Basic and acidic residues" evidence="1">
    <location>
        <begin position="75"/>
        <end position="122"/>
    </location>
</feature>
<keyword evidence="3" id="KW-1185">Reference proteome</keyword>
<evidence type="ECO:0000256" key="1">
    <source>
        <dbReference type="SAM" id="MobiDB-lite"/>
    </source>
</evidence>
<feature type="region of interest" description="Disordered" evidence="1">
    <location>
        <begin position="52"/>
        <end position="122"/>
    </location>
</feature>
<name>A0ABV9EJ70_9ACTN</name>